<dbReference type="OrthoDB" id="5132737at2759"/>
<feature type="compositionally biased region" description="Basic and acidic residues" evidence="1">
    <location>
        <begin position="163"/>
        <end position="175"/>
    </location>
</feature>
<feature type="region of interest" description="Disordered" evidence="1">
    <location>
        <begin position="142"/>
        <end position="175"/>
    </location>
</feature>
<feature type="compositionally biased region" description="Basic and acidic residues" evidence="1">
    <location>
        <begin position="69"/>
        <end position="81"/>
    </location>
</feature>
<reference evidence="3 4" key="1">
    <citation type="journal article" date="2018" name="Mycol. Prog.">
        <title>Coniella lustricola, a new species from submerged detritus.</title>
        <authorList>
            <person name="Raudabaugh D.B."/>
            <person name="Iturriaga T."/>
            <person name="Carver A."/>
            <person name="Mondo S."/>
            <person name="Pangilinan J."/>
            <person name="Lipzen A."/>
            <person name="He G."/>
            <person name="Amirebrahimi M."/>
            <person name="Grigoriev I.V."/>
            <person name="Miller A.N."/>
        </authorList>
    </citation>
    <scope>NUCLEOTIDE SEQUENCE [LARGE SCALE GENOMIC DNA]</scope>
    <source>
        <strain evidence="3 4">B22-T-1</strain>
    </source>
</reference>
<evidence type="ECO:0000313" key="3">
    <source>
        <dbReference type="EMBL" id="PSR79546.1"/>
    </source>
</evidence>
<accession>A0A2T2ZYD4</accession>
<dbReference type="STRING" id="2025994.A0A2T2ZYD4"/>
<evidence type="ECO:0000256" key="1">
    <source>
        <dbReference type="SAM" id="MobiDB-lite"/>
    </source>
</evidence>
<gene>
    <name evidence="3" type="ORF">BD289DRAFT_485501</name>
</gene>
<keyword evidence="4" id="KW-1185">Reference proteome</keyword>
<evidence type="ECO:0000313" key="4">
    <source>
        <dbReference type="Proteomes" id="UP000241462"/>
    </source>
</evidence>
<protein>
    <recommendedName>
        <fullName evidence="2">DUF7924 domain-containing protein</fullName>
    </recommendedName>
</protein>
<feature type="compositionally biased region" description="Basic and acidic residues" evidence="1">
    <location>
        <begin position="19"/>
        <end position="31"/>
    </location>
</feature>
<sequence>MNADCDLSQPPPQARRLKRGADTADADEQRAKQARQATESPPRALQAQPPVDPAIDAFTPCAGHKRRREVALPERDPDGSIRKRHGSGPIDVIRQEAPSEEAADDIEDDWHEALDFWIRQGRWPRKYFDACLNMNHLLARKRSSPSLGRKRSSSASSVTPSDQRPREEKSAPYRDTRYELLLKTKGVVMGEAEQGITPQSNELCVHLLEAVQPIPHDTLFRDDLFGAACGMLQGRNEAKVIQDIAQLIVPSAESLSIRGANHLKNVTESINEGWNNSVPLTGTRPQPDYSVGFRSEAFSASQFAKLAPFIGNWLGGDQSVFMATYYMFFPLLAAEIKCGAATLDVADRQILSFSISHDHQTVRIYGYYPVMEGNEVKYHRHPIRSFDFTELNGKEKWTAYRFTKNVYDLWMPSHLARICDAIDQIPSDVDFTVAPLPETGLPQGMGSLSAAAASSQSSMAPAATHLATPQSSLLQGANDKKTKEESVDLLTLGTVDRSVTLK</sequence>
<feature type="region of interest" description="Disordered" evidence="1">
    <location>
        <begin position="460"/>
        <end position="486"/>
    </location>
</feature>
<organism evidence="3 4">
    <name type="scientific">Coniella lustricola</name>
    <dbReference type="NCBI Taxonomy" id="2025994"/>
    <lineage>
        <taxon>Eukaryota</taxon>
        <taxon>Fungi</taxon>
        <taxon>Dikarya</taxon>
        <taxon>Ascomycota</taxon>
        <taxon>Pezizomycotina</taxon>
        <taxon>Sordariomycetes</taxon>
        <taxon>Sordariomycetidae</taxon>
        <taxon>Diaporthales</taxon>
        <taxon>Schizoparmaceae</taxon>
        <taxon>Coniella</taxon>
    </lineage>
</organism>
<dbReference type="Proteomes" id="UP000241462">
    <property type="component" value="Unassembled WGS sequence"/>
</dbReference>
<feature type="domain" description="DUF7924" evidence="2">
    <location>
        <begin position="225"/>
        <end position="349"/>
    </location>
</feature>
<dbReference type="PANTHER" id="PTHR42470">
    <property type="entry name" value="VAST DOMAIN-CONTAINING PROTEIN"/>
    <property type="match status" value="1"/>
</dbReference>
<name>A0A2T2ZYD4_9PEZI</name>
<feature type="region of interest" description="Disordered" evidence="1">
    <location>
        <begin position="1"/>
        <end position="104"/>
    </location>
</feature>
<proteinExistence type="predicted"/>
<dbReference type="PANTHER" id="PTHR42470:SF2">
    <property type="match status" value="1"/>
</dbReference>
<dbReference type="AlphaFoldDB" id="A0A2T2ZYD4"/>
<evidence type="ECO:0000259" key="2">
    <source>
        <dbReference type="Pfam" id="PF25545"/>
    </source>
</evidence>
<feature type="compositionally biased region" description="Basic residues" evidence="1">
    <location>
        <begin position="142"/>
        <end position="152"/>
    </location>
</feature>
<dbReference type="InterPro" id="IPR057684">
    <property type="entry name" value="DUF7924"/>
</dbReference>
<dbReference type="InParanoid" id="A0A2T2ZYD4"/>
<dbReference type="Pfam" id="PF25545">
    <property type="entry name" value="DUF7924"/>
    <property type="match status" value="1"/>
</dbReference>
<dbReference type="EMBL" id="KZ678563">
    <property type="protein sequence ID" value="PSR79546.1"/>
    <property type="molecule type" value="Genomic_DNA"/>
</dbReference>